<evidence type="ECO:0000313" key="2">
    <source>
        <dbReference type="EMBL" id="KAK9167035.1"/>
    </source>
</evidence>
<accession>A0AAP0Q4G4</accession>
<proteinExistence type="predicted"/>
<feature type="compositionally biased region" description="Low complexity" evidence="1">
    <location>
        <begin position="63"/>
        <end position="74"/>
    </location>
</feature>
<evidence type="ECO:0000256" key="1">
    <source>
        <dbReference type="SAM" id="MobiDB-lite"/>
    </source>
</evidence>
<dbReference type="EMBL" id="JBBNAG010000001">
    <property type="protein sequence ID" value="KAK9167035.1"/>
    <property type="molecule type" value="Genomic_DNA"/>
</dbReference>
<organism evidence="2 3">
    <name type="scientific">Stephania cephalantha</name>
    <dbReference type="NCBI Taxonomy" id="152367"/>
    <lineage>
        <taxon>Eukaryota</taxon>
        <taxon>Viridiplantae</taxon>
        <taxon>Streptophyta</taxon>
        <taxon>Embryophyta</taxon>
        <taxon>Tracheophyta</taxon>
        <taxon>Spermatophyta</taxon>
        <taxon>Magnoliopsida</taxon>
        <taxon>Ranunculales</taxon>
        <taxon>Menispermaceae</taxon>
        <taxon>Menispermoideae</taxon>
        <taxon>Cissampelideae</taxon>
        <taxon>Stephania</taxon>
    </lineage>
</organism>
<sequence length="84" mass="8858">MTASTVNGSTGEGRQASIASAARMAVRGVATGHRRDRRKGDRERAAAAAARRLELRRGWLDGDAAPAAAPAKSSDAGEEERQRQ</sequence>
<feature type="region of interest" description="Disordered" evidence="1">
    <location>
        <begin position="1"/>
        <end position="84"/>
    </location>
</feature>
<comment type="caution">
    <text evidence="2">The sequence shown here is derived from an EMBL/GenBank/DDBJ whole genome shotgun (WGS) entry which is preliminary data.</text>
</comment>
<dbReference type="Proteomes" id="UP001419268">
    <property type="component" value="Unassembled WGS sequence"/>
</dbReference>
<gene>
    <name evidence="2" type="ORF">Scep_002226</name>
</gene>
<feature type="compositionally biased region" description="Basic and acidic residues" evidence="1">
    <location>
        <begin position="38"/>
        <end position="60"/>
    </location>
</feature>
<name>A0AAP0Q4G4_9MAGN</name>
<keyword evidence="3" id="KW-1185">Reference proteome</keyword>
<reference evidence="2 3" key="1">
    <citation type="submission" date="2024-01" db="EMBL/GenBank/DDBJ databases">
        <title>Genome assemblies of Stephania.</title>
        <authorList>
            <person name="Yang L."/>
        </authorList>
    </citation>
    <scope>NUCLEOTIDE SEQUENCE [LARGE SCALE GENOMIC DNA]</scope>
    <source>
        <strain evidence="2">JXDWG</strain>
        <tissue evidence="2">Leaf</tissue>
    </source>
</reference>
<dbReference type="AlphaFoldDB" id="A0AAP0Q4G4"/>
<protein>
    <submittedName>
        <fullName evidence="2">Uncharacterized protein</fullName>
    </submittedName>
</protein>
<evidence type="ECO:0000313" key="3">
    <source>
        <dbReference type="Proteomes" id="UP001419268"/>
    </source>
</evidence>